<evidence type="ECO:0000313" key="6">
    <source>
        <dbReference type="EMBL" id="TKR24955.1"/>
    </source>
</evidence>
<dbReference type="InterPro" id="IPR019533">
    <property type="entry name" value="Peptidase_S26"/>
</dbReference>
<evidence type="ECO:0000256" key="2">
    <source>
        <dbReference type="ARBA" id="ARBA00022692"/>
    </source>
</evidence>
<keyword evidence="7" id="KW-1185">Reference proteome</keyword>
<reference evidence="6 7" key="1">
    <citation type="submission" date="2019-04" db="EMBL/GenBank/DDBJ databases">
        <title>Natronomonas sp. F20-122 a newhaloarchaeon isolated from a saline saltern of Isla Bacuta, Huelva, Spain.</title>
        <authorList>
            <person name="Duran-Viseras A."/>
            <person name="Sanchez-Porro C."/>
            <person name="Ventosa A."/>
        </authorList>
    </citation>
    <scope>NUCLEOTIDE SEQUENCE [LARGE SCALE GENOMIC DNA]</scope>
    <source>
        <strain evidence="6 7">F20-122</strain>
    </source>
</reference>
<evidence type="ECO:0000256" key="1">
    <source>
        <dbReference type="ARBA" id="ARBA00004370"/>
    </source>
</evidence>
<dbReference type="GO" id="GO:0016020">
    <property type="term" value="C:membrane"/>
    <property type="evidence" value="ECO:0007669"/>
    <property type="project" value="UniProtKB-SubCell"/>
</dbReference>
<gene>
    <name evidence="6" type="ORF">DM868_13250</name>
</gene>
<sequence>MYVRDALTSLVIVVAIGLLLFAASGVWPPMVAIESGSMEPNMERGDLVFLVDTDRFVPDGAIVADGVSTGVVPADVAERNGRTEFNRPGDVMVFRPNGNTADTPIIHRAMFWVSADENWYDRADPARIGDAENCEELNHCPAPHAGFITKGDNELTNRHYDQASRLSAPVRPDWIIGTAELRVPYLGYVRLLLSGVMVTPVEPAVADPLEPSATRDTSPASANVTAAPVRATPRPA</sequence>
<comment type="caution">
    <text evidence="6">The sequence shown here is derived from an EMBL/GenBank/DDBJ whole genome shotgun (WGS) entry which is preliminary data.</text>
</comment>
<evidence type="ECO:0000256" key="5">
    <source>
        <dbReference type="SAM" id="MobiDB-lite"/>
    </source>
</evidence>
<feature type="region of interest" description="Disordered" evidence="5">
    <location>
        <begin position="208"/>
        <end position="236"/>
    </location>
</feature>
<dbReference type="CDD" id="cd06530">
    <property type="entry name" value="S26_SPase_I"/>
    <property type="match status" value="1"/>
</dbReference>
<organism evidence="6 7">
    <name type="scientific">Natronomonas salsuginis</name>
    <dbReference type="NCBI Taxonomy" id="2217661"/>
    <lineage>
        <taxon>Archaea</taxon>
        <taxon>Methanobacteriati</taxon>
        <taxon>Methanobacteriota</taxon>
        <taxon>Stenosarchaea group</taxon>
        <taxon>Halobacteria</taxon>
        <taxon>Halobacteriales</taxon>
        <taxon>Natronomonadaceae</taxon>
        <taxon>Natronomonas</taxon>
    </lineage>
</organism>
<evidence type="ECO:0000256" key="4">
    <source>
        <dbReference type="ARBA" id="ARBA00023136"/>
    </source>
</evidence>
<dbReference type="PANTHER" id="PTHR10806:SF6">
    <property type="entry name" value="SIGNAL PEPTIDASE COMPLEX CATALYTIC SUBUNIT SEC11"/>
    <property type="match status" value="1"/>
</dbReference>
<name>A0A4U5J908_9EURY</name>
<dbReference type="InterPro" id="IPR036286">
    <property type="entry name" value="LexA/Signal_pep-like_sf"/>
</dbReference>
<dbReference type="InterPro" id="IPR001733">
    <property type="entry name" value="Peptidase_S26B"/>
</dbReference>
<dbReference type="AlphaFoldDB" id="A0A4U5J908"/>
<keyword evidence="3" id="KW-1133">Transmembrane helix</keyword>
<keyword evidence="2" id="KW-0812">Transmembrane</keyword>
<dbReference type="EMBL" id="QKNX01000006">
    <property type="protein sequence ID" value="TKR24955.1"/>
    <property type="molecule type" value="Genomic_DNA"/>
</dbReference>
<dbReference type="Proteomes" id="UP000308037">
    <property type="component" value="Unassembled WGS sequence"/>
</dbReference>
<dbReference type="GO" id="GO:0004252">
    <property type="term" value="F:serine-type endopeptidase activity"/>
    <property type="evidence" value="ECO:0007669"/>
    <property type="project" value="InterPro"/>
</dbReference>
<comment type="subcellular location">
    <subcellularLocation>
        <location evidence="1">Membrane</location>
    </subcellularLocation>
</comment>
<dbReference type="PANTHER" id="PTHR10806">
    <property type="entry name" value="SIGNAL PEPTIDASE COMPLEX CATALYTIC SUBUNIT SEC11"/>
    <property type="match status" value="1"/>
</dbReference>
<protein>
    <submittedName>
        <fullName evidence="6">S26 family signal peptidase</fullName>
    </submittedName>
</protein>
<keyword evidence="4" id="KW-0472">Membrane</keyword>
<evidence type="ECO:0000313" key="7">
    <source>
        <dbReference type="Proteomes" id="UP000308037"/>
    </source>
</evidence>
<dbReference type="GO" id="GO:0006465">
    <property type="term" value="P:signal peptide processing"/>
    <property type="evidence" value="ECO:0007669"/>
    <property type="project" value="InterPro"/>
</dbReference>
<accession>A0A4U5J908</accession>
<feature type="compositionally biased region" description="Polar residues" evidence="5">
    <location>
        <begin position="214"/>
        <end position="223"/>
    </location>
</feature>
<evidence type="ECO:0000256" key="3">
    <source>
        <dbReference type="ARBA" id="ARBA00022989"/>
    </source>
</evidence>
<feature type="compositionally biased region" description="Low complexity" evidence="5">
    <location>
        <begin position="224"/>
        <end position="236"/>
    </location>
</feature>
<dbReference type="SUPFAM" id="SSF51306">
    <property type="entry name" value="LexA/Signal peptidase"/>
    <property type="match status" value="1"/>
</dbReference>
<proteinExistence type="predicted"/>